<sequence length="222" mass="24078">MSDSFDPACIAPVASFSAMITSLFFCFESDVWSCKTSAKLGSIASVSIVAFFAANVLTRKLKFEGTKLHAVNSMVIVLPQILMSLAESADCKNKKKHGAGDGMKMITLYGVPLIGYLLSTSSTAHSMACSFMATTGLDPAAVAKARARLEEAKKAASARFDAMRAKSSPAGDNNRNLPYWAKFKPPTPEGEPKVMTSHKTTVIPSKHYSRNRQELNRLTRNF</sequence>
<evidence type="ECO:0000313" key="2">
    <source>
        <dbReference type="EMBL" id="KAG5184097.1"/>
    </source>
</evidence>
<name>A0A835YYG7_9STRA</name>
<dbReference type="Proteomes" id="UP000664859">
    <property type="component" value="Unassembled WGS sequence"/>
</dbReference>
<proteinExistence type="predicted"/>
<accession>A0A835YYG7</accession>
<evidence type="ECO:0000313" key="3">
    <source>
        <dbReference type="Proteomes" id="UP000664859"/>
    </source>
</evidence>
<protein>
    <submittedName>
        <fullName evidence="2">Uncharacterized protein</fullName>
    </submittedName>
</protein>
<organism evidence="2 3">
    <name type="scientific">Tribonema minus</name>
    <dbReference type="NCBI Taxonomy" id="303371"/>
    <lineage>
        <taxon>Eukaryota</taxon>
        <taxon>Sar</taxon>
        <taxon>Stramenopiles</taxon>
        <taxon>Ochrophyta</taxon>
        <taxon>PX clade</taxon>
        <taxon>Xanthophyceae</taxon>
        <taxon>Tribonematales</taxon>
        <taxon>Tribonemataceae</taxon>
        <taxon>Tribonema</taxon>
    </lineage>
</organism>
<keyword evidence="1" id="KW-0472">Membrane</keyword>
<evidence type="ECO:0000256" key="1">
    <source>
        <dbReference type="SAM" id="Phobius"/>
    </source>
</evidence>
<feature type="transmembrane region" description="Helical" evidence="1">
    <location>
        <begin position="7"/>
        <end position="25"/>
    </location>
</feature>
<gene>
    <name evidence="2" type="ORF">JKP88DRAFT_244965</name>
</gene>
<keyword evidence="1" id="KW-0812">Transmembrane</keyword>
<keyword evidence="1" id="KW-1133">Transmembrane helix</keyword>
<comment type="caution">
    <text evidence="2">The sequence shown here is derived from an EMBL/GenBank/DDBJ whole genome shotgun (WGS) entry which is preliminary data.</text>
</comment>
<dbReference type="EMBL" id="JAFCMP010000179">
    <property type="protein sequence ID" value="KAG5184097.1"/>
    <property type="molecule type" value="Genomic_DNA"/>
</dbReference>
<feature type="transmembrane region" description="Helical" evidence="1">
    <location>
        <begin position="37"/>
        <end position="57"/>
    </location>
</feature>
<keyword evidence="3" id="KW-1185">Reference proteome</keyword>
<dbReference type="AlphaFoldDB" id="A0A835YYG7"/>
<reference evidence="2" key="1">
    <citation type="submission" date="2021-02" db="EMBL/GenBank/DDBJ databases">
        <title>First Annotated Genome of the Yellow-green Alga Tribonema minus.</title>
        <authorList>
            <person name="Mahan K.M."/>
        </authorList>
    </citation>
    <scope>NUCLEOTIDE SEQUENCE</scope>
    <source>
        <strain evidence="2">UTEX B ZZ1240</strain>
    </source>
</reference>
<feature type="transmembrane region" description="Helical" evidence="1">
    <location>
        <begin position="69"/>
        <end position="86"/>
    </location>
</feature>